<dbReference type="EMBL" id="AJYA01000007">
    <property type="protein sequence ID" value="EIM78369.1"/>
    <property type="molecule type" value="Genomic_DNA"/>
</dbReference>
<keyword evidence="3" id="KW-1185">Reference proteome</keyword>
<dbReference type="AlphaFoldDB" id="I5C967"/>
<protein>
    <submittedName>
        <fullName evidence="2">DNA ligase</fullName>
    </submittedName>
</protein>
<keyword evidence="2" id="KW-0436">Ligase</keyword>
<evidence type="ECO:0000259" key="1">
    <source>
        <dbReference type="PROSITE" id="PS50172"/>
    </source>
</evidence>
<dbReference type="Gene3D" id="3.40.50.10190">
    <property type="entry name" value="BRCT domain"/>
    <property type="match status" value="1"/>
</dbReference>
<dbReference type="Pfam" id="PF00533">
    <property type="entry name" value="BRCT"/>
    <property type="match status" value="1"/>
</dbReference>
<accession>I5C967</accession>
<dbReference type="InterPro" id="IPR001357">
    <property type="entry name" value="BRCT_dom"/>
</dbReference>
<name>I5C967_9BACT</name>
<reference evidence="2 3" key="1">
    <citation type="submission" date="2012-05" db="EMBL/GenBank/DDBJ databases">
        <title>Genome sequence of Nitritalea halalkaliphila LW7.</title>
        <authorList>
            <person name="Jangir P.K."/>
            <person name="Singh A."/>
            <person name="Shivaji S."/>
            <person name="Sharma R."/>
        </authorList>
    </citation>
    <scope>NUCLEOTIDE SEQUENCE [LARGE SCALE GENOMIC DNA]</scope>
    <source>
        <strain evidence="2 3">LW7</strain>
    </source>
</reference>
<dbReference type="PATRIC" id="fig|1189621.3.peg.795"/>
<feature type="domain" description="BRCT" evidence="1">
    <location>
        <begin position="57"/>
        <end position="139"/>
    </location>
</feature>
<sequence>MPDGSGSRGLAAVNGIGETVASSVRAYFQDEAQVQVLRALEQAGLAMAYRPKAGQEALGSALEGLKILASGKLENFSREEIVRVVEAHGGSYVKSVSKSLDFIIAGEDMGPSKREKAEKLGVKLITEAEFMALIEKSNT</sequence>
<organism evidence="2 3">
    <name type="scientific">Nitritalea halalkaliphila LW7</name>
    <dbReference type="NCBI Taxonomy" id="1189621"/>
    <lineage>
        <taxon>Bacteria</taxon>
        <taxon>Pseudomonadati</taxon>
        <taxon>Bacteroidota</taxon>
        <taxon>Cytophagia</taxon>
        <taxon>Cytophagales</taxon>
        <taxon>Cyclobacteriaceae</taxon>
        <taxon>Nitritalea</taxon>
    </lineage>
</organism>
<comment type="caution">
    <text evidence="2">The sequence shown here is derived from an EMBL/GenBank/DDBJ whole genome shotgun (WGS) entry which is preliminary data.</text>
</comment>
<dbReference type="RefSeq" id="WP_009053590.1">
    <property type="nucleotide sequence ID" value="NZ_AJYA01000007.1"/>
</dbReference>
<evidence type="ECO:0000313" key="3">
    <source>
        <dbReference type="Proteomes" id="UP000005551"/>
    </source>
</evidence>
<dbReference type="Gene3D" id="1.10.150.20">
    <property type="entry name" value="5' to 3' exonuclease, C-terminal subdomain"/>
    <property type="match status" value="1"/>
</dbReference>
<dbReference type="Proteomes" id="UP000005551">
    <property type="component" value="Unassembled WGS sequence"/>
</dbReference>
<dbReference type="SUPFAM" id="SSF52113">
    <property type="entry name" value="BRCT domain"/>
    <property type="match status" value="1"/>
</dbReference>
<dbReference type="InterPro" id="IPR036420">
    <property type="entry name" value="BRCT_dom_sf"/>
</dbReference>
<gene>
    <name evidence="2" type="ORF">A3SI_03795</name>
</gene>
<dbReference type="GO" id="GO:0016874">
    <property type="term" value="F:ligase activity"/>
    <property type="evidence" value="ECO:0007669"/>
    <property type="project" value="UniProtKB-KW"/>
</dbReference>
<dbReference type="SMART" id="SM00292">
    <property type="entry name" value="BRCT"/>
    <property type="match status" value="1"/>
</dbReference>
<proteinExistence type="predicted"/>
<evidence type="ECO:0000313" key="2">
    <source>
        <dbReference type="EMBL" id="EIM78369.1"/>
    </source>
</evidence>
<dbReference type="CDD" id="cd17748">
    <property type="entry name" value="BRCT_DNA_ligase_like"/>
    <property type="match status" value="1"/>
</dbReference>
<dbReference type="STRING" id="1189621.A3SI_03795"/>
<dbReference type="PROSITE" id="PS50172">
    <property type="entry name" value="BRCT"/>
    <property type="match status" value="1"/>
</dbReference>